<dbReference type="OrthoDB" id="9768177at2"/>
<evidence type="ECO:0000313" key="3">
    <source>
        <dbReference type="EMBL" id="MVT44902.1"/>
    </source>
</evidence>
<protein>
    <submittedName>
        <fullName evidence="3">TonB-dependent receptor plug domain-containing protein</fullName>
    </submittedName>
</protein>
<comment type="caution">
    <text evidence="3">The sequence shown here is derived from an EMBL/GenBank/DDBJ whole genome shotgun (WGS) entry which is preliminary data.</text>
</comment>
<evidence type="ECO:0000256" key="1">
    <source>
        <dbReference type="PROSITE-ProRule" id="PRU01360"/>
    </source>
</evidence>
<dbReference type="InterPro" id="IPR023997">
    <property type="entry name" value="TonB-dep_OMP_SusC/RagA_CS"/>
</dbReference>
<dbReference type="InterPro" id="IPR039426">
    <property type="entry name" value="TonB-dep_rcpt-like"/>
</dbReference>
<evidence type="ECO:0000313" key="4">
    <source>
        <dbReference type="Proteomes" id="UP000468388"/>
    </source>
</evidence>
<sequence>MQDVVVVGYGVQRKSDLTGAVSSIKAADITKIGGSNAAEALQGKAPGVLVLNVGAPGNAPIIRVQYLNSHDIASMEILKDASATAIYGSRGANGVILVTTKKGKPGKAVVNTISLKLPVW</sequence>
<gene>
    <name evidence="3" type="ORF">GO495_30200</name>
</gene>
<comment type="similarity">
    <text evidence="1">Belongs to the TonB-dependent receptor family.</text>
</comment>
<dbReference type="InterPro" id="IPR012910">
    <property type="entry name" value="Plug_dom"/>
</dbReference>
<dbReference type="GO" id="GO:0009279">
    <property type="term" value="C:cell outer membrane"/>
    <property type="evidence" value="ECO:0007669"/>
    <property type="project" value="UniProtKB-SubCell"/>
</dbReference>
<dbReference type="RefSeq" id="WP_157303688.1">
    <property type="nucleotide sequence ID" value="NZ_BAAAZB010000005.1"/>
</dbReference>
<keyword evidence="1" id="KW-1134">Transmembrane beta strand</keyword>
<dbReference type="Proteomes" id="UP000468388">
    <property type="component" value="Unassembled WGS sequence"/>
</dbReference>
<accession>A0A6N8JL58</accession>
<dbReference type="AlphaFoldDB" id="A0A6N8JL58"/>
<dbReference type="NCBIfam" id="TIGR04057">
    <property type="entry name" value="SusC_RagA_signa"/>
    <property type="match status" value="1"/>
</dbReference>
<dbReference type="PROSITE" id="PS52016">
    <property type="entry name" value="TONB_DEPENDENT_REC_3"/>
    <property type="match status" value="1"/>
</dbReference>
<reference evidence="3 4" key="1">
    <citation type="submission" date="2019-12" db="EMBL/GenBank/DDBJ databases">
        <title>The draft genomic sequence of strain Chitinophaga oryziterrae JCM 16595.</title>
        <authorList>
            <person name="Zhang X."/>
        </authorList>
    </citation>
    <scope>NUCLEOTIDE SEQUENCE [LARGE SCALE GENOMIC DNA]</scope>
    <source>
        <strain evidence="3 4">JCM 16595</strain>
    </source>
</reference>
<organism evidence="3 4">
    <name type="scientific">Chitinophaga oryziterrae</name>
    <dbReference type="NCBI Taxonomy" id="1031224"/>
    <lineage>
        <taxon>Bacteria</taxon>
        <taxon>Pseudomonadati</taxon>
        <taxon>Bacteroidota</taxon>
        <taxon>Chitinophagia</taxon>
        <taxon>Chitinophagales</taxon>
        <taxon>Chitinophagaceae</taxon>
        <taxon>Chitinophaga</taxon>
    </lineage>
</organism>
<dbReference type="Gene3D" id="2.170.130.10">
    <property type="entry name" value="TonB-dependent receptor, plug domain"/>
    <property type="match status" value="2"/>
</dbReference>
<proteinExistence type="inferred from homology"/>
<keyword evidence="1" id="KW-0472">Membrane</keyword>
<keyword evidence="1" id="KW-0812">Transmembrane</keyword>
<feature type="domain" description="TonB-dependent receptor plug" evidence="2">
    <location>
        <begin position="14"/>
        <end position="60"/>
    </location>
</feature>
<evidence type="ECO:0000259" key="2">
    <source>
        <dbReference type="Pfam" id="PF07715"/>
    </source>
</evidence>
<dbReference type="EMBL" id="WRXO01000013">
    <property type="protein sequence ID" value="MVT44902.1"/>
    <property type="molecule type" value="Genomic_DNA"/>
</dbReference>
<dbReference type="InterPro" id="IPR037066">
    <property type="entry name" value="Plug_dom_sf"/>
</dbReference>
<keyword evidence="3" id="KW-0675">Receptor</keyword>
<keyword evidence="1" id="KW-0998">Cell outer membrane</keyword>
<keyword evidence="1" id="KW-0813">Transport</keyword>
<name>A0A6N8JL58_9BACT</name>
<keyword evidence="4" id="KW-1185">Reference proteome</keyword>
<dbReference type="SUPFAM" id="SSF56935">
    <property type="entry name" value="Porins"/>
    <property type="match status" value="1"/>
</dbReference>
<comment type="subcellular location">
    <subcellularLocation>
        <location evidence="1">Cell outer membrane</location>
        <topology evidence="1">Multi-pass membrane protein</topology>
    </subcellularLocation>
</comment>
<dbReference type="Pfam" id="PF07715">
    <property type="entry name" value="Plug"/>
    <property type="match status" value="1"/>
</dbReference>